<feature type="domain" description="Glycosyltransferase subfamily 4-like N-terminal" evidence="3">
    <location>
        <begin position="16"/>
        <end position="190"/>
    </location>
</feature>
<keyword evidence="5" id="KW-1185">Reference proteome</keyword>
<feature type="domain" description="Glycosyl transferase family 1" evidence="2">
    <location>
        <begin position="213"/>
        <end position="361"/>
    </location>
</feature>
<dbReference type="Pfam" id="PF13439">
    <property type="entry name" value="Glyco_transf_4"/>
    <property type="match status" value="1"/>
</dbReference>
<dbReference type="RefSeq" id="WP_161821196.1">
    <property type="nucleotide sequence ID" value="NZ_LSRS01000002.1"/>
</dbReference>
<dbReference type="SUPFAM" id="SSF53756">
    <property type="entry name" value="UDP-Glycosyltransferase/glycogen phosphorylase"/>
    <property type="match status" value="1"/>
</dbReference>
<dbReference type="PANTHER" id="PTHR46401">
    <property type="entry name" value="GLYCOSYLTRANSFERASE WBBK-RELATED"/>
    <property type="match status" value="1"/>
</dbReference>
<protein>
    <submittedName>
        <fullName evidence="4">Glycogen synthase</fullName>
        <ecNumber evidence="4">2.4.1.11</ecNumber>
    </submittedName>
</protein>
<reference evidence="4" key="1">
    <citation type="submission" date="2016-02" db="EMBL/GenBank/DDBJ databases">
        <title>Draft Genome Sequence of Sporotomaculum syntrophicum Strain FB, a Syntrophic Benzoate Degrader.</title>
        <authorList>
            <person name="Nobu M.K."/>
            <person name="Narihiro T."/>
            <person name="Qiu Y.-L."/>
            <person name="Ohashi A."/>
            <person name="Liu W.-T."/>
            <person name="Yuji S."/>
        </authorList>
    </citation>
    <scope>NUCLEOTIDE SEQUENCE</scope>
    <source>
        <strain evidence="4">FB</strain>
    </source>
</reference>
<dbReference type="InterPro" id="IPR028098">
    <property type="entry name" value="Glyco_trans_4-like_N"/>
</dbReference>
<evidence type="ECO:0000259" key="2">
    <source>
        <dbReference type="Pfam" id="PF00534"/>
    </source>
</evidence>
<accession>A0A9D2WR54</accession>
<dbReference type="AlphaFoldDB" id="A0A9D2WR54"/>
<keyword evidence="4" id="KW-0328">Glycosyltransferase</keyword>
<keyword evidence="1 4" id="KW-0808">Transferase</keyword>
<organism evidence="4 5">
    <name type="scientific">Sporotomaculum syntrophicum</name>
    <dbReference type="NCBI Taxonomy" id="182264"/>
    <lineage>
        <taxon>Bacteria</taxon>
        <taxon>Bacillati</taxon>
        <taxon>Bacillota</taxon>
        <taxon>Clostridia</taxon>
        <taxon>Eubacteriales</taxon>
        <taxon>Desulfallaceae</taxon>
        <taxon>Sporotomaculum</taxon>
    </lineage>
</organism>
<dbReference type="EC" id="2.4.1.11" evidence="4"/>
<evidence type="ECO:0000256" key="1">
    <source>
        <dbReference type="ARBA" id="ARBA00022679"/>
    </source>
</evidence>
<proteinExistence type="predicted"/>
<evidence type="ECO:0000313" key="5">
    <source>
        <dbReference type="Proteomes" id="UP000798488"/>
    </source>
</evidence>
<dbReference type="PANTHER" id="PTHR46401:SF2">
    <property type="entry name" value="GLYCOSYLTRANSFERASE WBBK-RELATED"/>
    <property type="match status" value="1"/>
</dbReference>
<dbReference type="GO" id="GO:0009103">
    <property type="term" value="P:lipopolysaccharide biosynthetic process"/>
    <property type="evidence" value="ECO:0007669"/>
    <property type="project" value="TreeGrafter"/>
</dbReference>
<sequence>MRVVLAADAIKPPLTGIGRYTWELATRLPNHAGIKSVHYLAHGRWRTPEEINAVGLRYDTGGVGKGCKIKNLYRCLGRNRVVSGVYDILAALLTKASLNRKDIDIFHGPNYFVPEVDVPCVVTVHDLSTHINQDWHPAPRAARINRLMSRSVANSKLVITDSQAIRTEVISYFDLPEDRVVAIPLGVDVAFRPRAEADLRTPLRKLGLQPGGYCLCVSTIEPRKNILRLINSYRKLPAYVRRCQPLVLVGEPGWNSQGIHESIMQACQEGWLKYMGFVSQDLLPLLYAGCRLFVYPSLYEGFGLPIAEAMASGVPVLTSNRSSMPEVADGAAWLVEPENENDLRDGLLAAIEDEFWRSKAVKEGLRRVSEMSWEVCIAKTVEAYRAALNK</sequence>
<dbReference type="Gene3D" id="3.40.50.2000">
    <property type="entry name" value="Glycogen Phosphorylase B"/>
    <property type="match status" value="2"/>
</dbReference>
<evidence type="ECO:0000259" key="3">
    <source>
        <dbReference type="Pfam" id="PF13439"/>
    </source>
</evidence>
<comment type="caution">
    <text evidence="4">The sequence shown here is derived from an EMBL/GenBank/DDBJ whole genome shotgun (WGS) entry which is preliminary data.</text>
</comment>
<dbReference type="EMBL" id="LSRS01000002">
    <property type="protein sequence ID" value="KAF1086055.1"/>
    <property type="molecule type" value="Genomic_DNA"/>
</dbReference>
<name>A0A9D2WR54_9FIRM</name>
<dbReference type="OrthoDB" id="9797829at2"/>
<dbReference type="InterPro" id="IPR001296">
    <property type="entry name" value="Glyco_trans_1"/>
</dbReference>
<dbReference type="GO" id="GO:0004373">
    <property type="term" value="F:alpha-1,4-glucan glucosyltransferase (UDP-glucose donor) activity"/>
    <property type="evidence" value="ECO:0007669"/>
    <property type="project" value="UniProtKB-EC"/>
</dbReference>
<gene>
    <name evidence="4" type="ORF">SPSYN_00793</name>
</gene>
<dbReference type="Pfam" id="PF00534">
    <property type="entry name" value="Glycos_transf_1"/>
    <property type="match status" value="1"/>
</dbReference>
<dbReference type="Proteomes" id="UP000798488">
    <property type="component" value="Unassembled WGS sequence"/>
</dbReference>
<dbReference type="CDD" id="cd03809">
    <property type="entry name" value="GT4_MtfB-like"/>
    <property type="match status" value="1"/>
</dbReference>
<evidence type="ECO:0000313" key="4">
    <source>
        <dbReference type="EMBL" id="KAF1086055.1"/>
    </source>
</evidence>